<keyword evidence="3" id="KW-0862">Zinc</keyword>
<dbReference type="GO" id="GO:0008270">
    <property type="term" value="F:zinc ion binding"/>
    <property type="evidence" value="ECO:0007669"/>
    <property type="project" value="UniProtKB-KW"/>
</dbReference>
<evidence type="ECO:0000256" key="1">
    <source>
        <dbReference type="ARBA" id="ARBA00022723"/>
    </source>
</evidence>
<keyword evidence="2" id="KW-0863">Zinc-finger</keyword>
<protein>
    <submittedName>
        <fullName evidence="6">DNA primase</fullName>
    </submittedName>
</protein>
<dbReference type="SUPFAM" id="SSF57783">
    <property type="entry name" value="Zinc beta-ribbon"/>
    <property type="match status" value="1"/>
</dbReference>
<dbReference type="Gene3D" id="3.90.580.10">
    <property type="entry name" value="Zinc finger, CHC2-type domain"/>
    <property type="match status" value="1"/>
</dbReference>
<evidence type="ECO:0000313" key="6">
    <source>
        <dbReference type="EMBL" id="POZ53374.1"/>
    </source>
</evidence>
<evidence type="ECO:0000256" key="4">
    <source>
        <dbReference type="SAM" id="MobiDB-lite"/>
    </source>
</evidence>
<sequence>MSKQNYSRPSGLPINQRRHTRPLNADHIRQTLSPADFYRHELPGAPLKKHGWNDGGLCPFHDDNRAGSFRVNLETGAFKCFSCDAGGGDVIAFTMSLYGLKFTDALAKLADDWGLL</sequence>
<reference evidence="6 7" key="1">
    <citation type="submission" date="2017-11" db="EMBL/GenBank/DDBJ databases">
        <title>Draft Genome Sequence of Methylobacter psychrotolerans Sph1T, an Obligate Methanotroph from Low-Temperature Environments.</title>
        <authorList>
            <person name="Oshkin I.Y."/>
            <person name="Miroshnikov K."/>
            <person name="Belova S.E."/>
            <person name="Korzhenkov A."/>
            <person name="Toshchakov S.V."/>
            <person name="Dedysh S.N."/>
        </authorList>
    </citation>
    <scope>NUCLEOTIDE SEQUENCE [LARGE SCALE GENOMIC DNA]</scope>
    <source>
        <strain evidence="6 7">Sph1</strain>
    </source>
</reference>
<keyword evidence="1" id="KW-0479">Metal-binding</keyword>
<dbReference type="GO" id="GO:0006269">
    <property type="term" value="P:DNA replication, synthesis of primer"/>
    <property type="evidence" value="ECO:0007669"/>
    <property type="project" value="TreeGrafter"/>
</dbReference>
<evidence type="ECO:0000259" key="5">
    <source>
        <dbReference type="SMART" id="SM00400"/>
    </source>
</evidence>
<feature type="region of interest" description="Disordered" evidence="4">
    <location>
        <begin position="1"/>
        <end position="26"/>
    </location>
</feature>
<organism evidence="6 7">
    <name type="scientific">Methylovulum psychrotolerans</name>
    <dbReference type="NCBI Taxonomy" id="1704499"/>
    <lineage>
        <taxon>Bacteria</taxon>
        <taxon>Pseudomonadati</taxon>
        <taxon>Pseudomonadota</taxon>
        <taxon>Gammaproteobacteria</taxon>
        <taxon>Methylococcales</taxon>
        <taxon>Methylococcaceae</taxon>
        <taxon>Methylovulum</taxon>
    </lineage>
</organism>
<dbReference type="GO" id="GO:0005737">
    <property type="term" value="C:cytoplasm"/>
    <property type="evidence" value="ECO:0007669"/>
    <property type="project" value="TreeGrafter"/>
</dbReference>
<dbReference type="Pfam" id="PF01807">
    <property type="entry name" value="Zn_ribbon_DnaG"/>
    <property type="match status" value="1"/>
</dbReference>
<proteinExistence type="predicted"/>
<evidence type="ECO:0000256" key="3">
    <source>
        <dbReference type="ARBA" id="ARBA00022833"/>
    </source>
</evidence>
<dbReference type="EMBL" id="PGFZ01000001">
    <property type="protein sequence ID" value="POZ53374.1"/>
    <property type="molecule type" value="Genomic_DNA"/>
</dbReference>
<dbReference type="InterPro" id="IPR050219">
    <property type="entry name" value="DnaG_primase"/>
</dbReference>
<feature type="domain" description="Zinc finger CHC2-type" evidence="5">
    <location>
        <begin position="56"/>
        <end position="110"/>
    </location>
</feature>
<dbReference type="RefSeq" id="WP_103973108.1">
    <property type="nucleotide sequence ID" value="NZ_PGFZ01000001.1"/>
</dbReference>
<dbReference type="SMART" id="SM00400">
    <property type="entry name" value="ZnF_CHCC"/>
    <property type="match status" value="1"/>
</dbReference>
<dbReference type="AlphaFoldDB" id="A0A2S5CRE3"/>
<comment type="caution">
    <text evidence="6">The sequence shown here is derived from an EMBL/GenBank/DDBJ whole genome shotgun (WGS) entry which is preliminary data.</text>
</comment>
<evidence type="ECO:0000313" key="7">
    <source>
        <dbReference type="Proteomes" id="UP000237423"/>
    </source>
</evidence>
<gene>
    <name evidence="6" type="ORF">AADEFJLK_00394</name>
</gene>
<dbReference type="PANTHER" id="PTHR30313">
    <property type="entry name" value="DNA PRIMASE"/>
    <property type="match status" value="1"/>
</dbReference>
<dbReference type="InterPro" id="IPR002694">
    <property type="entry name" value="Znf_CHC2"/>
</dbReference>
<name>A0A2S5CRE3_9GAMM</name>
<dbReference type="Proteomes" id="UP000237423">
    <property type="component" value="Unassembled WGS sequence"/>
</dbReference>
<evidence type="ECO:0000256" key="2">
    <source>
        <dbReference type="ARBA" id="ARBA00022771"/>
    </source>
</evidence>
<dbReference type="PANTHER" id="PTHR30313:SF2">
    <property type="entry name" value="DNA PRIMASE"/>
    <property type="match status" value="1"/>
</dbReference>
<dbReference type="GO" id="GO:0003899">
    <property type="term" value="F:DNA-directed RNA polymerase activity"/>
    <property type="evidence" value="ECO:0007669"/>
    <property type="project" value="InterPro"/>
</dbReference>
<dbReference type="GO" id="GO:0003677">
    <property type="term" value="F:DNA binding"/>
    <property type="evidence" value="ECO:0007669"/>
    <property type="project" value="InterPro"/>
</dbReference>
<accession>A0A2S5CRE3</accession>
<dbReference type="InterPro" id="IPR036977">
    <property type="entry name" value="DNA_primase_Znf_CHC2"/>
</dbReference>